<dbReference type="Gene3D" id="2.60.120.260">
    <property type="entry name" value="Galactose-binding domain-like"/>
    <property type="match status" value="2"/>
</dbReference>
<keyword evidence="1 3" id="KW-0732">Signal</keyword>
<dbReference type="Proteomes" id="UP000323136">
    <property type="component" value="Unassembled WGS sequence"/>
</dbReference>
<feature type="domain" description="LamG-like jellyroll fold" evidence="4">
    <location>
        <begin position="1415"/>
        <end position="1550"/>
    </location>
</feature>
<dbReference type="OrthoDB" id="9801383at2"/>
<sequence length="2624" mass="288033">MSKKLFFLSLLLSLSISFLTQAQTTIPGDSLVYGPMFSPVYNNSVRAWVLTKNNTGSGDALSLSLTGAGSPATELTGTIYNSDDRLGYSLRSYEYTGLTPGEMYSAKLLVNATPSLRVATITNENEIIDDFEFLSGGCGRIYDLTRCIDIPESEFHVNGTPEMFNVMANEDSDMMVWLGDAVYLLGLQHAMGQCPDGVDDWANKDMAFDRYRFQRDYHDSLTVAMPQLAITDNHDLGPNEFNKNMPTIAKTREVFMEWWPNPEYNSTSEGQGLFSSYVYKDVEYFLTDNRSFRDGTADHFGPEQLEWLKQGLLNSTATFKVIINGTPTFTPVGGRNFSVSNQAGELFNFIQDNNINGVLSLSADIHEQRFMVRDADTKYPLYDILSGNINSDVGNGSYNINYDNDYVLHGVKQTYLRINVYGDIDDRRMKVEYVDATGQPYFEEIIHEDMLTSQNADAYKLGLNINNDIVDASDYTHTINVSNYAFTNNRNDEANEAMVFSTNTSVQIPTENSLNFHNRPFSLTFWVNPTTLSGNGATILSNGENGAGISFGVSSEGHLTYTDHALATTYESNYSLLQNSWSYITWKYDNVKRKLALYYNGFLIQNWTNVVSPIESSRDITIGNNFEGKQFIGLLDELSLYGRLISDEDILAEADIQTNRGGVLKVTSSQMAIPGDVINPVLSDDFTIEFWGKLNSDPGTNYKILSSNGRVNGNSTGLSFEFPDSNKLNVVFGVNGSGWNVISDQGDPWNVGEWNHIALVVSNTNGTIKYYQNGNLIAEGAYGGYIPNSWGLGFGYSPSYNSPVQGELDDIRIWQRTLTTNEIVEHMHYPLVGDETDLAVYYDFTPVTETDTNIISEGSVTYDMPLNGGELVTATSPIGNIGLDYQQEVSGKWSKNNNLNNTGLIFPEAITAYNSNIVIGKKADTDLEAVPGLSGMFYANGGWKIDPLNSPFATVKINLQENLTTAADSISNIAGQYYLLKQDEVTNDFNVVTDGAFDGSNVTFYNANLKEGVYYLAWEEGIFVPGRGGALSLTGGHQAQISSSTIEPIFSGDFTLEFWVDLSQDPGNNAPLVSNHGRINGNSTGFTLEMPDNNSVSAVFGTGGSPWNAINSGDALIVGEWNHIAVTASPGDMIKLYVNGELKNSGTYNAYAPNSTWDFALGKSINYGGESNSIMDEFRIWSHIKTQEEIVAQMHSTITSGTDLVFNYTFDQDDDGTLINSGSNTDIVNYTNAQIIDATSPVSEALQDFSDVITGNWSVTNETDGGLYISNSISSFIENTVVGHNINNEVLPLGTLEDTYYVSGGWHLNAQNMDVASINVVLSNIFDNVDYVNSTVAQYMLIKGDPTTSYEIVSTGTEANGIVTFTDIALDLGNYYLVYEIDTAAAINEQGGAINLADGHEVYIPKEGVNAALSGDFTIELWARLDSPAGGNTKLVGFTNFGGGEFGWEMEFLNNQTLQTITGKGPTGGWNSLNSTHVWNLGEWNHVAVTFVPNGEFKFYINGELMDSMPVGLFYECANNLALGKNIANNAPTDATIDEFRIWTTAKTQEEIQENMYLNITDPTTDLAYNYTFNQDDSGFLVNLGSTLVEVAYTNASIIPATGPIRDVEAPFRNEVRGNWSIMNDNANGMYIGETLTDYNTNVVIGKEVTGTIEHVLGQQENDTLYLNSRWKFDPLFLENGTPKVDLTKIFDNLNDIDLIASNYFLLTGDPSTTLNIIATGTKDSNIVTFTEIPLEDTIVYLAWENIAEYQNGTFPIASQGLWKFNDTGVDLGTDWKNNAYDDSAWFFGNAILGYGDGIESTTLDYGSDAGNKYPTYYLRHTFDVDDASQYGNLLFSVLKDDGVVVYVNGTEAFRMNMPDGAITYNTYASSAIGGSDEEIWNEISTANLLQDGENVIAVELHQAGGNSSDLRFDMQVDYQLPAIEVTDYPLPKDQEWYYFDQGTSLDAESWSDVAYDNLTWDRGFAPFGYGDPVNTEISYGPDANNKYITSYFTKDINVDVSNLTDMVEFGLRRDDAGIVYVNGVEVFRMNLPDGATDYLTTAPTAMGGIDENIYFIAEVPKTAFVSGVNRIAVEIHQQSGTSSDLRFDMYIKNIDDLEVDCAATHIGCFTSIEPTGQTNNLIISNEHQFQLIFKEGDAYTIGSGNVPGNNDYTAYVPTSGSSELGHLSVNHENTPGGVSIVDLHLDTTAKLWVVDDSEAVDLYNAALVTTTRNCSGGTTPWGTVVTAEESTNSGDVNSDGYEDVGWLVEIDPVTAQVMDYGSGQEKLWAMGRMNHENVVVSADGTTAYYGEDGGTHCVYKYIMDTPGNLSAGTVYVLKLDLALSGNDPSSSTAQWIEVPNDTQSDRNNLNTVASALGGTNFNGVEDCEINPYDGKIYFAAKGRNRVYRFKDNGTTVSEFETFVGGKSYDITTNSGTVSEPWSDGNDNLVFDDKGNLWVCEDGGNNYIWVVRPDHTQSNPNVKLFASMPSGSEPTGLTFTPDYKYGFFSVQHPSGSNAPQQDATENDVTFNASSTVVFSLEENLGTLGLDPVTMVENGISLYPNPTNGLVTLSLNMQQSGEEISIKVYDLLGRDLLQFTGMETTGGGQQQIPLDLSSVVRGNQVLLLQVQVGNKTQQFKVLTKK</sequence>
<dbReference type="GO" id="GO:0005975">
    <property type="term" value="P:carbohydrate metabolic process"/>
    <property type="evidence" value="ECO:0007669"/>
    <property type="project" value="UniProtKB-ARBA"/>
</dbReference>
<dbReference type="InterPro" id="IPR013320">
    <property type="entry name" value="ConA-like_dom_sf"/>
</dbReference>
<dbReference type="SUPFAM" id="SSF56300">
    <property type="entry name" value="Metallo-dependent phosphatases"/>
    <property type="match status" value="1"/>
</dbReference>
<evidence type="ECO:0000256" key="2">
    <source>
        <dbReference type="ARBA" id="ARBA00023157"/>
    </source>
</evidence>
<dbReference type="InterPro" id="IPR038607">
    <property type="entry name" value="PhoD-like_sf"/>
</dbReference>
<gene>
    <name evidence="5" type="ORF">C7447_10835</name>
</gene>
<dbReference type="EMBL" id="VNIA01000008">
    <property type="protein sequence ID" value="TYP96285.1"/>
    <property type="molecule type" value="Genomic_DNA"/>
</dbReference>
<reference evidence="5 6" key="1">
    <citation type="submission" date="2019-07" db="EMBL/GenBank/DDBJ databases">
        <title>Genomic Encyclopedia of Type Strains, Phase IV (KMG-IV): sequencing the most valuable type-strain genomes for metagenomic binning, comparative biology and taxonomic classification.</title>
        <authorList>
            <person name="Goeker M."/>
        </authorList>
    </citation>
    <scope>NUCLEOTIDE SEQUENCE [LARGE SCALE GENOMIC DNA]</scope>
    <source>
        <strain evidence="5 6">DSM 18961</strain>
    </source>
</reference>
<evidence type="ECO:0000256" key="1">
    <source>
        <dbReference type="ARBA" id="ARBA00022729"/>
    </source>
</evidence>
<dbReference type="Pfam" id="PF13385">
    <property type="entry name" value="Laminin_G_3"/>
    <property type="match status" value="4"/>
</dbReference>
<accession>A0A5S5DKT3</accession>
<proteinExistence type="predicted"/>
<dbReference type="Pfam" id="PF05787">
    <property type="entry name" value="PhoX"/>
    <property type="match status" value="1"/>
</dbReference>
<evidence type="ECO:0000313" key="6">
    <source>
        <dbReference type="Proteomes" id="UP000323136"/>
    </source>
</evidence>
<dbReference type="InterPro" id="IPR026444">
    <property type="entry name" value="Secre_tail"/>
</dbReference>
<dbReference type="PANTHER" id="PTHR35399:SF2">
    <property type="entry name" value="DUF839 DOMAIN-CONTAINING PROTEIN"/>
    <property type="match status" value="1"/>
</dbReference>
<keyword evidence="6" id="KW-1185">Reference proteome</keyword>
<dbReference type="SUPFAM" id="SSF63825">
    <property type="entry name" value="YWTD domain"/>
    <property type="match status" value="1"/>
</dbReference>
<dbReference type="SMART" id="SM00560">
    <property type="entry name" value="LamGL"/>
    <property type="match status" value="2"/>
</dbReference>
<dbReference type="Gene3D" id="3.60.21.70">
    <property type="entry name" value="PhoD-like phosphatase"/>
    <property type="match status" value="1"/>
</dbReference>
<feature type="signal peptide" evidence="3">
    <location>
        <begin position="1"/>
        <end position="22"/>
    </location>
</feature>
<dbReference type="PANTHER" id="PTHR35399">
    <property type="entry name" value="SLR8030 PROTEIN"/>
    <property type="match status" value="1"/>
</dbReference>
<dbReference type="InterPro" id="IPR029052">
    <property type="entry name" value="Metallo-depent_PP-like"/>
</dbReference>
<dbReference type="Gene3D" id="2.60.120.200">
    <property type="match status" value="4"/>
</dbReference>
<dbReference type="Pfam" id="PF18962">
    <property type="entry name" value="Por_Secre_tail"/>
    <property type="match status" value="1"/>
</dbReference>
<protein>
    <submittedName>
        <fullName evidence="5">Secreted PhoX family phosphatase</fullName>
    </submittedName>
</protein>
<keyword evidence="2" id="KW-1015">Disulfide bond</keyword>
<dbReference type="InterPro" id="IPR006558">
    <property type="entry name" value="LamG-like"/>
</dbReference>
<dbReference type="InterPro" id="IPR008557">
    <property type="entry name" value="PhoX"/>
</dbReference>
<evidence type="ECO:0000259" key="4">
    <source>
        <dbReference type="SMART" id="SM00560"/>
    </source>
</evidence>
<dbReference type="Pfam" id="PF09423">
    <property type="entry name" value="PhoD"/>
    <property type="match status" value="1"/>
</dbReference>
<dbReference type="InterPro" id="IPR018946">
    <property type="entry name" value="PhoD-like_MPP"/>
</dbReference>
<name>A0A5S5DKT3_9FLAO</name>
<evidence type="ECO:0000256" key="3">
    <source>
        <dbReference type="SAM" id="SignalP"/>
    </source>
</evidence>
<dbReference type="NCBIfam" id="TIGR04183">
    <property type="entry name" value="Por_Secre_tail"/>
    <property type="match status" value="1"/>
</dbReference>
<feature type="chain" id="PRO_5024357183" evidence="3">
    <location>
        <begin position="23"/>
        <end position="2624"/>
    </location>
</feature>
<evidence type="ECO:0000313" key="5">
    <source>
        <dbReference type="EMBL" id="TYP96285.1"/>
    </source>
</evidence>
<organism evidence="5 6">
    <name type="scientific">Tenacibaculum adriaticum</name>
    <dbReference type="NCBI Taxonomy" id="413713"/>
    <lineage>
        <taxon>Bacteria</taxon>
        <taxon>Pseudomonadati</taxon>
        <taxon>Bacteroidota</taxon>
        <taxon>Flavobacteriia</taxon>
        <taxon>Flavobacteriales</taxon>
        <taxon>Flavobacteriaceae</taxon>
        <taxon>Tenacibaculum</taxon>
    </lineage>
</organism>
<feature type="domain" description="LamG-like jellyroll fold" evidence="4">
    <location>
        <begin position="1052"/>
        <end position="1188"/>
    </location>
</feature>
<comment type="caution">
    <text evidence="5">The sequence shown here is derived from an EMBL/GenBank/DDBJ whole genome shotgun (WGS) entry which is preliminary data.</text>
</comment>
<dbReference type="GO" id="GO:0004553">
    <property type="term" value="F:hydrolase activity, hydrolyzing O-glycosyl compounds"/>
    <property type="evidence" value="ECO:0007669"/>
    <property type="project" value="UniProtKB-ARBA"/>
</dbReference>
<dbReference type="SUPFAM" id="SSF49899">
    <property type="entry name" value="Concanavalin A-like lectins/glucanases"/>
    <property type="match status" value="4"/>
</dbReference>